<feature type="transmembrane region" description="Helical" evidence="5">
    <location>
        <begin position="130"/>
        <end position="152"/>
    </location>
</feature>
<accession>A0A8J3EUT0</accession>
<feature type="transmembrane region" description="Helical" evidence="5">
    <location>
        <begin position="70"/>
        <end position="89"/>
    </location>
</feature>
<evidence type="ECO:0000256" key="2">
    <source>
        <dbReference type="ARBA" id="ARBA00022692"/>
    </source>
</evidence>
<evidence type="ECO:0000256" key="4">
    <source>
        <dbReference type="ARBA" id="ARBA00023136"/>
    </source>
</evidence>
<keyword evidence="4 5" id="KW-0472">Membrane</keyword>
<dbReference type="Gene3D" id="1.20.120.1630">
    <property type="match status" value="1"/>
</dbReference>
<organism evidence="6 7">
    <name type="scientific">Gottfriedia solisilvae</name>
    <dbReference type="NCBI Taxonomy" id="1516104"/>
    <lineage>
        <taxon>Bacteria</taxon>
        <taxon>Bacillati</taxon>
        <taxon>Bacillota</taxon>
        <taxon>Bacilli</taxon>
        <taxon>Bacillales</taxon>
        <taxon>Bacillaceae</taxon>
        <taxon>Gottfriedia</taxon>
    </lineage>
</organism>
<dbReference type="EMBL" id="BMHB01000001">
    <property type="protein sequence ID" value="GGI12365.1"/>
    <property type="molecule type" value="Genomic_DNA"/>
</dbReference>
<gene>
    <name evidence="6" type="primary">ypbQ</name>
    <name evidence="6" type="ORF">GCM10007380_12550</name>
</gene>
<dbReference type="InterPro" id="IPR007269">
    <property type="entry name" value="ICMT_MeTrfase"/>
</dbReference>
<evidence type="ECO:0000313" key="7">
    <source>
        <dbReference type="Proteomes" id="UP000626244"/>
    </source>
</evidence>
<name>A0A8J3EUT0_9BACI</name>
<dbReference type="Proteomes" id="UP000626244">
    <property type="component" value="Unassembled WGS sequence"/>
</dbReference>
<evidence type="ECO:0000313" key="6">
    <source>
        <dbReference type="EMBL" id="GGI12365.1"/>
    </source>
</evidence>
<keyword evidence="3 5" id="KW-1133">Transmembrane helix</keyword>
<dbReference type="OrthoDB" id="7203053at2"/>
<proteinExistence type="predicted"/>
<sequence length="169" mass="20034">MLMLKILFVFIIFQRLAEVFIAKKNEKKLKKRGAIEFGKEHYKYFIILHSTFFISIIIENTFLQVIEFGFLPSIFIIFIILQLARVWVISTLGERWNTKIIVLPSEKLVKKGLYKYIKHPNYLIVTMELIIIPLLFHAYITAVIFSICNFMLLKVRIKEENKALLYSIE</sequence>
<keyword evidence="7" id="KW-1185">Reference proteome</keyword>
<dbReference type="AlphaFoldDB" id="A0A8J3EUT0"/>
<dbReference type="Pfam" id="PF04140">
    <property type="entry name" value="ICMT"/>
    <property type="match status" value="1"/>
</dbReference>
<comment type="caution">
    <text evidence="6">The sequence shown here is derived from an EMBL/GenBank/DDBJ whole genome shotgun (WGS) entry which is preliminary data.</text>
</comment>
<protein>
    <recommendedName>
        <fullName evidence="8">Isoprenylcysteine carboxyl methyltransferase</fullName>
    </recommendedName>
</protein>
<keyword evidence="2 5" id="KW-0812">Transmembrane</keyword>
<evidence type="ECO:0000256" key="5">
    <source>
        <dbReference type="SAM" id="Phobius"/>
    </source>
</evidence>
<dbReference type="GO" id="GO:0004671">
    <property type="term" value="F:protein C-terminal S-isoprenylcysteine carboxyl O-methyltransferase activity"/>
    <property type="evidence" value="ECO:0007669"/>
    <property type="project" value="InterPro"/>
</dbReference>
<evidence type="ECO:0000256" key="3">
    <source>
        <dbReference type="ARBA" id="ARBA00022989"/>
    </source>
</evidence>
<feature type="transmembrane region" description="Helical" evidence="5">
    <location>
        <begin position="41"/>
        <end position="58"/>
    </location>
</feature>
<evidence type="ECO:0000256" key="1">
    <source>
        <dbReference type="ARBA" id="ARBA00004141"/>
    </source>
</evidence>
<dbReference type="GO" id="GO:0016020">
    <property type="term" value="C:membrane"/>
    <property type="evidence" value="ECO:0007669"/>
    <property type="project" value="UniProtKB-SubCell"/>
</dbReference>
<reference evidence="7" key="1">
    <citation type="journal article" date="2019" name="Int. J. Syst. Evol. Microbiol.">
        <title>The Global Catalogue of Microorganisms (GCM) 10K type strain sequencing project: providing services to taxonomists for standard genome sequencing and annotation.</title>
        <authorList>
            <consortium name="The Broad Institute Genomics Platform"/>
            <consortium name="The Broad Institute Genome Sequencing Center for Infectious Disease"/>
            <person name="Wu L."/>
            <person name="Ma J."/>
        </authorList>
    </citation>
    <scope>NUCLEOTIDE SEQUENCE [LARGE SCALE GENOMIC DNA]</scope>
    <source>
        <strain evidence="7">CGMCC 1.14993</strain>
    </source>
</reference>
<comment type="subcellular location">
    <subcellularLocation>
        <location evidence="1">Membrane</location>
        <topology evidence="1">Multi-pass membrane protein</topology>
    </subcellularLocation>
</comment>
<evidence type="ECO:0008006" key="8">
    <source>
        <dbReference type="Google" id="ProtNLM"/>
    </source>
</evidence>